<dbReference type="EMBL" id="JAMQOS010000001">
    <property type="protein sequence ID" value="MDS0280867.1"/>
    <property type="molecule type" value="Genomic_DNA"/>
</dbReference>
<evidence type="ECO:0000313" key="3">
    <source>
        <dbReference type="EMBL" id="MDS0280867.1"/>
    </source>
</evidence>
<dbReference type="Pfam" id="PF22352">
    <property type="entry name" value="K319L-like_PKD"/>
    <property type="match status" value="1"/>
</dbReference>
<dbReference type="Gene3D" id="2.60.40.10">
    <property type="entry name" value="Immunoglobulins"/>
    <property type="match status" value="2"/>
</dbReference>
<feature type="compositionally biased region" description="Polar residues" evidence="1">
    <location>
        <begin position="127"/>
        <end position="136"/>
    </location>
</feature>
<dbReference type="CDD" id="cd00146">
    <property type="entry name" value="PKD"/>
    <property type="match status" value="1"/>
</dbReference>
<gene>
    <name evidence="3" type="ORF">NDI86_01955</name>
</gene>
<dbReference type="InterPro" id="IPR022409">
    <property type="entry name" value="PKD/Chitinase_dom"/>
</dbReference>
<evidence type="ECO:0000259" key="2">
    <source>
        <dbReference type="SMART" id="SM00089"/>
    </source>
</evidence>
<reference evidence="3 4" key="1">
    <citation type="submission" date="2022-06" db="EMBL/GenBank/DDBJ databases">
        <title>Halomicroarcula sp. a new haloarchaeum isolate from saline soil.</title>
        <authorList>
            <person name="Strakova D."/>
            <person name="Galisteo C."/>
            <person name="Sanchez-Porro C."/>
            <person name="Ventosa A."/>
        </authorList>
    </citation>
    <scope>NUCLEOTIDE SEQUENCE [LARGE SCALE GENOMIC DNA]</scope>
    <source>
        <strain evidence="3 4">S3CR25-11</strain>
    </source>
</reference>
<feature type="region of interest" description="Disordered" evidence="1">
    <location>
        <begin position="116"/>
        <end position="136"/>
    </location>
</feature>
<name>A0ABU2FKT6_9EURY</name>
<accession>A0ABU2FKT6</accession>
<sequence length="314" mass="32638">MRPGTWLLVAVTLVLVTTGSAAAADNTAPLADAGVDQTVAVNSTVYLDANGSVDPDGQIASVAWAIETPGGGTVSPACADCRRTEFDATAVGQYTVTLTVTDDDGATRSDTLYVTASTPGGPDVSLSGPSSTAPETDTTFTANVSHDDASLQTLTWLVNGSVVERKSLDGATANVSLTHSFDNSGEVTVRAVVYDTIGERGSASHQMSIDRDRYTPHRCFDGFCGNGSDKTYSRDGKVTIVETNGQDGLQTSSGRLAGYLGGINKQSVTAEDDKNTPNSIEILTAVVDTTTEENFETTSSSQEFEPADVLGNTI</sequence>
<keyword evidence="4" id="KW-1185">Reference proteome</keyword>
<dbReference type="InterPro" id="IPR035986">
    <property type="entry name" value="PKD_dom_sf"/>
</dbReference>
<comment type="caution">
    <text evidence="3">The sequence shown here is derived from an EMBL/GenBank/DDBJ whole genome shotgun (WGS) entry which is preliminary data.</text>
</comment>
<evidence type="ECO:0000313" key="4">
    <source>
        <dbReference type="Proteomes" id="UP001268864"/>
    </source>
</evidence>
<feature type="region of interest" description="Disordered" evidence="1">
    <location>
        <begin position="294"/>
        <end position="314"/>
    </location>
</feature>
<feature type="domain" description="PKD/Chitinase" evidence="2">
    <location>
        <begin position="30"/>
        <end position="119"/>
    </location>
</feature>
<dbReference type="SMART" id="SM00089">
    <property type="entry name" value="PKD"/>
    <property type="match status" value="2"/>
</dbReference>
<feature type="domain" description="PKD/Chitinase" evidence="2">
    <location>
        <begin position="121"/>
        <end position="212"/>
    </location>
</feature>
<proteinExistence type="predicted"/>
<evidence type="ECO:0000256" key="1">
    <source>
        <dbReference type="SAM" id="MobiDB-lite"/>
    </source>
</evidence>
<protein>
    <submittedName>
        <fullName evidence="3">PKD domain-containing protein</fullName>
    </submittedName>
</protein>
<dbReference type="RefSeq" id="WP_310898712.1">
    <property type="nucleotide sequence ID" value="NZ_JAMQOS010000001.1"/>
</dbReference>
<dbReference type="SUPFAM" id="SSF49299">
    <property type="entry name" value="PKD domain"/>
    <property type="match status" value="1"/>
</dbReference>
<dbReference type="InterPro" id="IPR013783">
    <property type="entry name" value="Ig-like_fold"/>
</dbReference>
<organism evidence="3 4">
    <name type="scientific">Haloarcula onubensis</name>
    <dbReference type="NCBI Taxonomy" id="2950539"/>
    <lineage>
        <taxon>Archaea</taxon>
        <taxon>Methanobacteriati</taxon>
        <taxon>Methanobacteriota</taxon>
        <taxon>Stenosarchaea group</taxon>
        <taxon>Halobacteria</taxon>
        <taxon>Halobacteriales</taxon>
        <taxon>Haloarculaceae</taxon>
        <taxon>Haloarcula</taxon>
    </lineage>
</organism>
<dbReference type="Proteomes" id="UP001268864">
    <property type="component" value="Unassembled WGS sequence"/>
</dbReference>